<accession>A0AAN9Y6H3</accession>
<protein>
    <recommendedName>
        <fullName evidence="3">Transcription factor CBF/NF-Y/archaeal histone domain-containing protein</fullName>
    </recommendedName>
</protein>
<evidence type="ECO:0000313" key="5">
    <source>
        <dbReference type="Proteomes" id="UP001367676"/>
    </source>
</evidence>
<gene>
    <name evidence="4" type="ORF">V9T40_009124</name>
</gene>
<dbReference type="InterPro" id="IPR009072">
    <property type="entry name" value="Histone-fold"/>
</dbReference>
<dbReference type="CDD" id="cd22929">
    <property type="entry name" value="HFD_POLE4-like"/>
    <property type="match status" value="1"/>
</dbReference>
<feature type="domain" description="Transcription factor CBF/NF-Y/archaeal histone" evidence="3">
    <location>
        <begin position="141"/>
        <end position="203"/>
    </location>
</feature>
<evidence type="ECO:0000259" key="3">
    <source>
        <dbReference type="Pfam" id="PF00808"/>
    </source>
</evidence>
<proteinExistence type="predicted"/>
<dbReference type="GO" id="GO:0046982">
    <property type="term" value="F:protein heterodimerization activity"/>
    <property type="evidence" value="ECO:0007669"/>
    <property type="project" value="InterPro"/>
</dbReference>
<dbReference type="GO" id="GO:0008622">
    <property type="term" value="C:epsilon DNA polymerase complex"/>
    <property type="evidence" value="ECO:0007669"/>
    <property type="project" value="TreeGrafter"/>
</dbReference>
<dbReference type="InterPro" id="IPR050568">
    <property type="entry name" value="Transcr_DNA_Rep_Reg"/>
</dbReference>
<organism evidence="4 5">
    <name type="scientific">Parthenolecanium corni</name>
    <dbReference type="NCBI Taxonomy" id="536013"/>
    <lineage>
        <taxon>Eukaryota</taxon>
        <taxon>Metazoa</taxon>
        <taxon>Ecdysozoa</taxon>
        <taxon>Arthropoda</taxon>
        <taxon>Hexapoda</taxon>
        <taxon>Insecta</taxon>
        <taxon>Pterygota</taxon>
        <taxon>Neoptera</taxon>
        <taxon>Paraneoptera</taxon>
        <taxon>Hemiptera</taxon>
        <taxon>Sternorrhyncha</taxon>
        <taxon>Coccoidea</taxon>
        <taxon>Coccidae</taxon>
        <taxon>Parthenolecanium</taxon>
    </lineage>
</organism>
<dbReference type="Gene3D" id="1.10.20.10">
    <property type="entry name" value="Histone, subunit A"/>
    <property type="match status" value="1"/>
</dbReference>
<dbReference type="PANTHER" id="PTHR10252:SF79">
    <property type="entry name" value="DNA POLYMERASE EPSILON SUBUNIT 4"/>
    <property type="match status" value="1"/>
</dbReference>
<dbReference type="PANTHER" id="PTHR10252">
    <property type="entry name" value="HISTONE-LIKE TRANSCRIPTION FACTOR CCAAT-RELATED"/>
    <property type="match status" value="1"/>
</dbReference>
<comment type="subcellular location">
    <subcellularLocation>
        <location evidence="1">Nucleus</location>
    </subcellularLocation>
</comment>
<evidence type="ECO:0000256" key="2">
    <source>
        <dbReference type="ARBA" id="ARBA00023242"/>
    </source>
</evidence>
<sequence length="217" mass="24339">MEEGTNFSAEDTNYSPVEDLKECAENILSSPKMPANSVKDSRDEFLDSLIEAELNDSNPENTEHSTEMLVEDNTEFSTDDAHKISAENMNEIHELNESEMSVTDTDATNVDITDGTETEQLPALIPDDDKFVKPKDVLCHFPLGRIKRIVKADPEVPVISAESLFLISKATELFLRWLGKEVHSYTIQKKKKTIQLRDLNSAISEHPALEFLDGALE</sequence>
<dbReference type="InterPro" id="IPR003958">
    <property type="entry name" value="CBFA_NFYB_domain"/>
</dbReference>
<reference evidence="4 5" key="1">
    <citation type="submission" date="2024-03" db="EMBL/GenBank/DDBJ databases">
        <title>Adaptation during the transition from Ophiocordyceps entomopathogen to insect associate is accompanied by gene loss and intensified selection.</title>
        <authorList>
            <person name="Ward C.M."/>
            <person name="Onetto C.A."/>
            <person name="Borneman A.R."/>
        </authorList>
    </citation>
    <scope>NUCLEOTIDE SEQUENCE [LARGE SCALE GENOMIC DNA]</scope>
    <source>
        <strain evidence="4">AWRI1</strain>
        <tissue evidence="4">Single Adult Female</tissue>
    </source>
</reference>
<evidence type="ECO:0000256" key="1">
    <source>
        <dbReference type="ARBA" id="ARBA00004123"/>
    </source>
</evidence>
<dbReference type="Pfam" id="PF00808">
    <property type="entry name" value="CBFD_NFYB_HMF"/>
    <property type="match status" value="1"/>
</dbReference>
<dbReference type="AlphaFoldDB" id="A0AAN9Y6H3"/>
<dbReference type="SUPFAM" id="SSF47113">
    <property type="entry name" value="Histone-fold"/>
    <property type="match status" value="1"/>
</dbReference>
<dbReference type="Proteomes" id="UP001367676">
    <property type="component" value="Unassembled WGS sequence"/>
</dbReference>
<dbReference type="EMBL" id="JBBCAQ010000010">
    <property type="protein sequence ID" value="KAK7601683.1"/>
    <property type="molecule type" value="Genomic_DNA"/>
</dbReference>
<evidence type="ECO:0000313" key="4">
    <source>
        <dbReference type="EMBL" id="KAK7601683.1"/>
    </source>
</evidence>
<keyword evidence="2" id="KW-0539">Nucleus</keyword>
<keyword evidence="5" id="KW-1185">Reference proteome</keyword>
<name>A0AAN9Y6H3_9HEMI</name>
<dbReference type="GO" id="GO:0006261">
    <property type="term" value="P:DNA-templated DNA replication"/>
    <property type="evidence" value="ECO:0007669"/>
    <property type="project" value="TreeGrafter"/>
</dbReference>
<comment type="caution">
    <text evidence="4">The sequence shown here is derived from an EMBL/GenBank/DDBJ whole genome shotgun (WGS) entry which is preliminary data.</text>
</comment>